<dbReference type="RefSeq" id="WP_029428646.1">
    <property type="nucleotide sequence ID" value="NZ_CAXSKE010000012.1"/>
</dbReference>
<dbReference type="KEGG" id="bcel:BcellWH2_04453"/>
<evidence type="ECO:0000313" key="6">
    <source>
        <dbReference type="Proteomes" id="UP000325055"/>
    </source>
</evidence>
<organism evidence="1 4">
    <name type="scientific">Bacteroides cellulosilyticus</name>
    <dbReference type="NCBI Taxonomy" id="246787"/>
    <lineage>
        <taxon>Bacteria</taxon>
        <taxon>Pseudomonadati</taxon>
        <taxon>Bacteroidota</taxon>
        <taxon>Bacteroidia</taxon>
        <taxon>Bacteroidales</taxon>
        <taxon>Bacteroidaceae</taxon>
        <taxon>Bacteroides</taxon>
    </lineage>
</organism>
<evidence type="ECO:0000313" key="4">
    <source>
        <dbReference type="Proteomes" id="UP000061809"/>
    </source>
</evidence>
<evidence type="ECO:0000313" key="2">
    <source>
        <dbReference type="EMBL" id="KAA5410172.1"/>
    </source>
</evidence>
<gene>
    <name evidence="1" type="ORF">BcellWH2_04453</name>
    <name evidence="3" type="ORF">DWX97_22700</name>
    <name evidence="2" type="ORF">F2Y86_05600</name>
</gene>
<proteinExistence type="predicted"/>
<dbReference type="EMBL" id="CP012801">
    <property type="protein sequence ID" value="ALJ61670.1"/>
    <property type="molecule type" value="Genomic_DNA"/>
</dbReference>
<dbReference type="Proteomes" id="UP000061809">
    <property type="component" value="Chromosome"/>
</dbReference>
<dbReference type="EMBL" id="QRVJ01000031">
    <property type="protein sequence ID" value="RGS33171.1"/>
    <property type="molecule type" value="Genomic_DNA"/>
</dbReference>
<dbReference type="AlphaFoldDB" id="A0A0P0GTN7"/>
<reference evidence="2 6" key="3">
    <citation type="journal article" date="2019" name="Nat. Med.">
        <title>A library of human gut bacterial isolates paired with longitudinal multiomics data enables mechanistic microbiome research.</title>
        <authorList>
            <person name="Poyet M."/>
            <person name="Groussin M."/>
            <person name="Gibbons S.M."/>
            <person name="Avila-Pacheco J."/>
            <person name="Jiang X."/>
            <person name="Kearney S.M."/>
            <person name="Perrotta A.R."/>
            <person name="Berdy B."/>
            <person name="Zhao S."/>
            <person name="Lieberman T.D."/>
            <person name="Swanson P.K."/>
            <person name="Smith M."/>
            <person name="Roesemann S."/>
            <person name="Alexander J.E."/>
            <person name="Rich S.A."/>
            <person name="Livny J."/>
            <person name="Vlamakis H."/>
            <person name="Clish C."/>
            <person name="Bullock K."/>
            <person name="Deik A."/>
            <person name="Scott J."/>
            <person name="Pierce K.A."/>
            <person name="Xavier R.J."/>
            <person name="Alm E.J."/>
        </authorList>
    </citation>
    <scope>NUCLEOTIDE SEQUENCE [LARGE SCALE GENOMIC DNA]</scope>
    <source>
        <strain evidence="2 6">BIOML-A7</strain>
    </source>
</reference>
<dbReference type="PATRIC" id="fig|246787.4.peg.4601"/>
<accession>A0A0P0GTN7</accession>
<name>A0A0P0GTN7_9BACE</name>
<evidence type="ECO:0000313" key="3">
    <source>
        <dbReference type="EMBL" id="RGS33171.1"/>
    </source>
</evidence>
<dbReference type="EMBL" id="VVYW01000004">
    <property type="protein sequence ID" value="KAA5410172.1"/>
    <property type="molecule type" value="Genomic_DNA"/>
</dbReference>
<dbReference type="Proteomes" id="UP000325055">
    <property type="component" value="Unassembled WGS sequence"/>
</dbReference>
<evidence type="ECO:0000313" key="1">
    <source>
        <dbReference type="EMBL" id="ALJ61670.1"/>
    </source>
</evidence>
<sequence>METTIQSVYLNIPKADMKFFKELAKKMGWSIETKESLLKNYISKRPTKVELSDEDIMEEINAVRYRK</sequence>
<reference evidence="3 5" key="2">
    <citation type="submission" date="2018-08" db="EMBL/GenBank/DDBJ databases">
        <title>A genome reference for cultivated species of the human gut microbiota.</title>
        <authorList>
            <person name="Zou Y."/>
            <person name="Xue W."/>
            <person name="Luo G."/>
        </authorList>
    </citation>
    <scope>NUCLEOTIDE SEQUENCE [LARGE SCALE GENOMIC DNA]</scope>
    <source>
        <strain evidence="3 5">AF22-3AC</strain>
    </source>
</reference>
<dbReference type="Proteomes" id="UP000283341">
    <property type="component" value="Unassembled WGS sequence"/>
</dbReference>
<evidence type="ECO:0000313" key="5">
    <source>
        <dbReference type="Proteomes" id="UP000283341"/>
    </source>
</evidence>
<protein>
    <submittedName>
        <fullName evidence="1">Uncharacterized protein</fullName>
    </submittedName>
</protein>
<reference evidence="1 4" key="1">
    <citation type="journal article" date="2015" name="Science">
        <title>Genetic determinants of in vivo fitness and diet responsiveness in multiple human gut Bacteroides.</title>
        <authorList>
            <person name="Wu M."/>
            <person name="McNulty N.P."/>
            <person name="Rodionov D.A."/>
            <person name="Khoroshkin M.S."/>
            <person name="Griffin N.W."/>
            <person name="Cheng J."/>
            <person name="Latreille P."/>
            <person name="Kerstetter R.A."/>
            <person name="Terrapon N."/>
            <person name="Henrissat B."/>
            <person name="Osterman A.L."/>
            <person name="Gordon J.I."/>
        </authorList>
    </citation>
    <scope>NUCLEOTIDE SEQUENCE [LARGE SCALE GENOMIC DNA]</scope>
    <source>
        <strain evidence="1 4">WH2</strain>
    </source>
</reference>